<dbReference type="EMBL" id="JAVRJZ010000003">
    <property type="protein sequence ID" value="KAK2724692.1"/>
    <property type="molecule type" value="Genomic_DNA"/>
</dbReference>
<dbReference type="PROSITE" id="PS50102">
    <property type="entry name" value="RRM"/>
    <property type="match status" value="1"/>
</dbReference>
<gene>
    <name evidence="7" type="ORF">QYM36_001254</name>
</gene>
<keyword evidence="2" id="KW-0862">Zinc</keyword>
<feature type="compositionally biased region" description="Acidic residues" evidence="4">
    <location>
        <begin position="147"/>
        <end position="160"/>
    </location>
</feature>
<feature type="domain" description="CCHC-type" evidence="6">
    <location>
        <begin position="106"/>
        <end position="122"/>
    </location>
</feature>
<dbReference type="PANTHER" id="PTHR46259">
    <property type="entry name" value="ZINC FINGER CCHC-TYPE AND RNA-BINDING MOTIF-CONTAINING PROTEIN 1"/>
    <property type="match status" value="1"/>
</dbReference>
<dbReference type="InterPro" id="IPR036875">
    <property type="entry name" value="Znf_CCHC_sf"/>
</dbReference>
<evidence type="ECO:0000313" key="8">
    <source>
        <dbReference type="Proteomes" id="UP001187531"/>
    </source>
</evidence>
<evidence type="ECO:0000259" key="6">
    <source>
        <dbReference type="PROSITE" id="PS50158"/>
    </source>
</evidence>
<dbReference type="PANTHER" id="PTHR46259:SF1">
    <property type="entry name" value="ZINC FINGER CCHC-TYPE AND RNA-BINDING MOTIF-CONTAINING PROTEIN 1"/>
    <property type="match status" value="1"/>
</dbReference>
<keyword evidence="2" id="KW-0863">Zinc-finger</keyword>
<dbReference type="InterPro" id="IPR012677">
    <property type="entry name" value="Nucleotide-bd_a/b_plait_sf"/>
</dbReference>
<evidence type="ECO:0000256" key="1">
    <source>
        <dbReference type="ARBA" id="ARBA00022884"/>
    </source>
</evidence>
<dbReference type="FunFam" id="4.10.60.10:FF:000009">
    <property type="entry name" value="Zinc finger CCHC-type and RNA-binding motif-containing protein 1"/>
    <property type="match status" value="1"/>
</dbReference>
<dbReference type="InterPro" id="IPR000504">
    <property type="entry name" value="RRM_dom"/>
</dbReference>
<keyword evidence="1 3" id="KW-0694">RNA-binding</keyword>
<evidence type="ECO:0000313" key="7">
    <source>
        <dbReference type="EMBL" id="KAK2724694.1"/>
    </source>
</evidence>
<dbReference type="InterPro" id="IPR044598">
    <property type="entry name" value="ZCRB1"/>
</dbReference>
<evidence type="ECO:0000256" key="3">
    <source>
        <dbReference type="PROSITE-ProRule" id="PRU00176"/>
    </source>
</evidence>
<keyword evidence="2" id="KW-0479">Metal-binding</keyword>
<dbReference type="InterPro" id="IPR035979">
    <property type="entry name" value="RBD_domain_sf"/>
</dbReference>
<dbReference type="SMART" id="SM00360">
    <property type="entry name" value="RRM"/>
    <property type="match status" value="1"/>
</dbReference>
<dbReference type="InterPro" id="IPR001878">
    <property type="entry name" value="Znf_CCHC"/>
</dbReference>
<evidence type="ECO:0008006" key="9">
    <source>
        <dbReference type="Google" id="ProtNLM"/>
    </source>
</evidence>
<dbReference type="Gene3D" id="4.10.60.10">
    <property type="entry name" value="Zinc finger, CCHC-type"/>
    <property type="match status" value="1"/>
</dbReference>
<dbReference type="Pfam" id="PF00076">
    <property type="entry name" value="RRM_1"/>
    <property type="match status" value="1"/>
</dbReference>
<dbReference type="GO" id="GO:0008270">
    <property type="term" value="F:zinc ion binding"/>
    <property type="evidence" value="ECO:0007669"/>
    <property type="project" value="UniProtKB-KW"/>
</dbReference>
<evidence type="ECO:0000259" key="5">
    <source>
        <dbReference type="PROSITE" id="PS50102"/>
    </source>
</evidence>
<dbReference type="PROSITE" id="PS50158">
    <property type="entry name" value="ZF_CCHC"/>
    <property type="match status" value="1"/>
</dbReference>
<feature type="region of interest" description="Disordered" evidence="4">
    <location>
        <begin position="131"/>
        <end position="160"/>
    </location>
</feature>
<protein>
    <recommendedName>
        <fullName evidence="9">Zinc finger CCHC-type and RNA-binding motif-containing protein 1</fullName>
    </recommendedName>
</protein>
<dbReference type="AlphaFoldDB" id="A0AA88LFE4"/>
<comment type="caution">
    <text evidence="7">The sequence shown here is derived from an EMBL/GenBank/DDBJ whole genome shotgun (WGS) entry which is preliminary data.</text>
</comment>
<name>A0AA88LFE4_ARTSF</name>
<dbReference type="GO" id="GO:0003723">
    <property type="term" value="F:RNA binding"/>
    <property type="evidence" value="ECO:0007669"/>
    <property type="project" value="UniProtKB-UniRule"/>
</dbReference>
<dbReference type="EMBL" id="JAVRJZ010000003">
    <property type="protein sequence ID" value="KAK2724694.1"/>
    <property type="molecule type" value="Genomic_DNA"/>
</dbReference>
<dbReference type="SUPFAM" id="SSF57756">
    <property type="entry name" value="Retrovirus zinc finger-like domains"/>
    <property type="match status" value="1"/>
</dbReference>
<organism evidence="7 8">
    <name type="scientific">Artemia franciscana</name>
    <name type="common">Brine shrimp</name>
    <name type="synonym">Artemia sanfranciscana</name>
    <dbReference type="NCBI Taxonomy" id="6661"/>
    <lineage>
        <taxon>Eukaryota</taxon>
        <taxon>Metazoa</taxon>
        <taxon>Ecdysozoa</taxon>
        <taxon>Arthropoda</taxon>
        <taxon>Crustacea</taxon>
        <taxon>Branchiopoda</taxon>
        <taxon>Anostraca</taxon>
        <taxon>Artemiidae</taxon>
        <taxon>Artemia</taxon>
    </lineage>
</organism>
<dbReference type="SMART" id="SM00343">
    <property type="entry name" value="ZnF_C2HC"/>
    <property type="match status" value="1"/>
</dbReference>
<keyword evidence="8" id="KW-1185">Reference proteome</keyword>
<accession>A0AA88LFE4</accession>
<dbReference type="EMBL" id="JAVRJZ010000003">
    <property type="protein sequence ID" value="KAK2724693.1"/>
    <property type="molecule type" value="Genomic_DNA"/>
</dbReference>
<sequence length="213" mass="24399">MNRPVLAPSKSTVHISSLPFSLTNCDIYQLCQNYGKIVRVTILRDEKRRSKGVAFVLFLTRDEAFNCVKELNNKELFGRTLKASLARDNGRAAEFIRRREYPDKSKCYECGELGHLSYKCPKNLLGDRELPPKKRRIKAKSKKQEEEFTDESDGDIVEDPNFESLSTAIRLEQESISALECRSSEPACNLNKRLKFKKSSYFSDEEEAAEGDE</sequence>
<feature type="domain" description="RRM" evidence="5">
    <location>
        <begin position="11"/>
        <end position="88"/>
    </location>
</feature>
<dbReference type="SUPFAM" id="SSF54928">
    <property type="entry name" value="RNA-binding domain, RBD"/>
    <property type="match status" value="1"/>
</dbReference>
<dbReference type="Gene3D" id="3.30.70.330">
    <property type="match status" value="1"/>
</dbReference>
<dbReference type="Pfam" id="PF00098">
    <property type="entry name" value="zf-CCHC"/>
    <property type="match status" value="1"/>
</dbReference>
<evidence type="ECO:0000256" key="4">
    <source>
        <dbReference type="SAM" id="MobiDB-lite"/>
    </source>
</evidence>
<reference evidence="7" key="1">
    <citation type="submission" date="2023-07" db="EMBL/GenBank/DDBJ databases">
        <title>Chromosome-level genome assembly of Artemia franciscana.</title>
        <authorList>
            <person name="Jo E."/>
        </authorList>
    </citation>
    <scope>NUCLEOTIDE SEQUENCE</scope>
    <source>
        <tissue evidence="7">Whole body</tissue>
    </source>
</reference>
<dbReference type="GO" id="GO:0000398">
    <property type="term" value="P:mRNA splicing, via spliceosome"/>
    <property type="evidence" value="ECO:0007669"/>
    <property type="project" value="InterPro"/>
</dbReference>
<proteinExistence type="predicted"/>
<evidence type="ECO:0000256" key="2">
    <source>
        <dbReference type="PROSITE-ProRule" id="PRU00047"/>
    </source>
</evidence>
<dbReference type="GO" id="GO:0005689">
    <property type="term" value="C:U12-type spliceosomal complex"/>
    <property type="evidence" value="ECO:0007669"/>
    <property type="project" value="InterPro"/>
</dbReference>
<dbReference type="Proteomes" id="UP001187531">
    <property type="component" value="Unassembled WGS sequence"/>
</dbReference>